<evidence type="ECO:0000256" key="3">
    <source>
        <dbReference type="ARBA" id="ARBA00022801"/>
    </source>
</evidence>
<sequence>MDWVRPSSVCGSWKLRRRSMEAVAVAVVLVATYSIFMSKKPRMGLRFEKSDGCQFPAIYNFGDSNSDTGCVSAAFNWLRSPFGETFFGKPSGRYSDGRLIIDFIAEELGLPYLSAYLDSIGTNYQHGANFAASGSTIQQTNANLCGAGFNPLSLDIQVLQFEQFKARSIELRTHKSKTGRLPRPEDFPKALYTIDSGQNDLHAGLISVTEEQVLLSIPDIINQFSLDVEKLYKLGARAFWIHNTGPIGCLPYLALTYSPKPGNRDQNGCVKSYNEVAQEFNKQLKERVYKLRTQLKDAQLTFADIYSVKYYLISHAKEHGFASPLGYCCGHIEDYYVECGDTAIVNGTEVYGAACRNPSEYVSWDGVHYTEAANIWVANHILDGSFTDPQIPIKEACQKPL</sequence>
<dbReference type="CDD" id="cd01837">
    <property type="entry name" value="SGNH_plant_lipase_like"/>
    <property type="match status" value="1"/>
</dbReference>
<comment type="caution">
    <text evidence="6">The sequence shown here is derived from an EMBL/GenBank/DDBJ whole genome shotgun (WGS) entry which is preliminary data.</text>
</comment>
<proteinExistence type="inferred from homology"/>
<dbReference type="AlphaFoldDB" id="A0ABC8U2M3"/>
<protein>
    <recommendedName>
        <fullName evidence="8">GDSL esterase/lipase</fullName>
    </recommendedName>
</protein>
<keyword evidence="7" id="KW-1185">Reference proteome</keyword>
<feature type="transmembrane region" description="Helical" evidence="5">
    <location>
        <begin position="20"/>
        <end position="36"/>
    </location>
</feature>
<dbReference type="Proteomes" id="UP001642360">
    <property type="component" value="Unassembled WGS sequence"/>
</dbReference>
<evidence type="ECO:0000256" key="2">
    <source>
        <dbReference type="ARBA" id="ARBA00022729"/>
    </source>
</evidence>
<keyword evidence="5" id="KW-1133">Transmembrane helix</keyword>
<dbReference type="InterPro" id="IPR001087">
    <property type="entry name" value="GDSL"/>
</dbReference>
<reference evidence="6 7" key="1">
    <citation type="submission" date="2024-02" db="EMBL/GenBank/DDBJ databases">
        <authorList>
            <person name="Vignale AGUSTIN F."/>
            <person name="Sosa J E."/>
            <person name="Modenutti C."/>
        </authorList>
    </citation>
    <scope>NUCLEOTIDE SEQUENCE [LARGE SCALE GENOMIC DNA]</scope>
</reference>
<dbReference type="Gene3D" id="3.40.50.1110">
    <property type="entry name" value="SGNH hydrolase"/>
    <property type="match status" value="1"/>
</dbReference>
<keyword evidence="4" id="KW-0325">Glycoprotein</keyword>
<dbReference type="SUPFAM" id="SSF52266">
    <property type="entry name" value="SGNH hydrolase"/>
    <property type="match status" value="1"/>
</dbReference>
<gene>
    <name evidence="6" type="ORF">ILEXP_LOCUS45839</name>
</gene>
<dbReference type="InterPro" id="IPR035669">
    <property type="entry name" value="SGNH_plant_lipase-like"/>
</dbReference>
<evidence type="ECO:0000313" key="7">
    <source>
        <dbReference type="Proteomes" id="UP001642360"/>
    </source>
</evidence>
<name>A0ABC8U2M3_9AQUA</name>
<keyword evidence="5" id="KW-0472">Membrane</keyword>
<keyword evidence="3" id="KW-0378">Hydrolase</keyword>
<evidence type="ECO:0000256" key="4">
    <source>
        <dbReference type="ARBA" id="ARBA00023180"/>
    </source>
</evidence>
<dbReference type="Pfam" id="PF00657">
    <property type="entry name" value="Lipase_GDSL"/>
    <property type="match status" value="1"/>
</dbReference>
<dbReference type="InterPro" id="IPR036514">
    <property type="entry name" value="SGNH_hydro_sf"/>
</dbReference>
<dbReference type="EMBL" id="CAUOFW020006725">
    <property type="protein sequence ID" value="CAK9176005.1"/>
    <property type="molecule type" value="Genomic_DNA"/>
</dbReference>
<keyword evidence="5" id="KW-0812">Transmembrane</keyword>
<dbReference type="GO" id="GO:0016787">
    <property type="term" value="F:hydrolase activity"/>
    <property type="evidence" value="ECO:0007669"/>
    <property type="project" value="UniProtKB-KW"/>
</dbReference>
<comment type="similarity">
    <text evidence="1">Belongs to the 'GDSL' lipolytic enzyme family.</text>
</comment>
<evidence type="ECO:0008006" key="8">
    <source>
        <dbReference type="Google" id="ProtNLM"/>
    </source>
</evidence>
<dbReference type="PANTHER" id="PTHR22835:SF514">
    <property type="entry name" value="GDSL-LIKE LIPASE_ACYLHYDROLASE SUPERFAMILY PROTEIN ISOFORM 1"/>
    <property type="match status" value="1"/>
</dbReference>
<evidence type="ECO:0000256" key="5">
    <source>
        <dbReference type="SAM" id="Phobius"/>
    </source>
</evidence>
<evidence type="ECO:0000256" key="1">
    <source>
        <dbReference type="ARBA" id="ARBA00008668"/>
    </source>
</evidence>
<keyword evidence="2" id="KW-0732">Signal</keyword>
<organism evidence="6 7">
    <name type="scientific">Ilex paraguariensis</name>
    <name type="common">yerba mate</name>
    <dbReference type="NCBI Taxonomy" id="185542"/>
    <lineage>
        <taxon>Eukaryota</taxon>
        <taxon>Viridiplantae</taxon>
        <taxon>Streptophyta</taxon>
        <taxon>Embryophyta</taxon>
        <taxon>Tracheophyta</taxon>
        <taxon>Spermatophyta</taxon>
        <taxon>Magnoliopsida</taxon>
        <taxon>eudicotyledons</taxon>
        <taxon>Gunneridae</taxon>
        <taxon>Pentapetalae</taxon>
        <taxon>asterids</taxon>
        <taxon>campanulids</taxon>
        <taxon>Aquifoliales</taxon>
        <taxon>Aquifoliaceae</taxon>
        <taxon>Ilex</taxon>
    </lineage>
</organism>
<accession>A0ABC8U2M3</accession>
<evidence type="ECO:0000313" key="6">
    <source>
        <dbReference type="EMBL" id="CAK9176005.1"/>
    </source>
</evidence>
<dbReference type="PANTHER" id="PTHR22835">
    <property type="entry name" value="ZINC FINGER FYVE DOMAIN CONTAINING PROTEIN"/>
    <property type="match status" value="1"/>
</dbReference>